<keyword evidence="2 3" id="KW-0472">Membrane</keyword>
<dbReference type="RefSeq" id="XP_056683183.1">
    <property type="nucleotide sequence ID" value="XM_056827205.1"/>
</dbReference>
<evidence type="ECO:0000313" key="5">
    <source>
        <dbReference type="RefSeq" id="XP_056683183.1"/>
    </source>
</evidence>
<keyword evidence="3" id="KW-1133">Transmembrane helix</keyword>
<evidence type="ECO:0000256" key="3">
    <source>
        <dbReference type="SAM" id="Phobius"/>
    </source>
</evidence>
<feature type="transmembrane region" description="Helical" evidence="3">
    <location>
        <begin position="6"/>
        <end position="28"/>
    </location>
</feature>
<reference evidence="5" key="2">
    <citation type="submission" date="2025-08" db="UniProtKB">
        <authorList>
            <consortium name="RefSeq"/>
        </authorList>
    </citation>
    <scope>IDENTIFICATION</scope>
    <source>
        <tissue evidence="5">Leaf</tissue>
    </source>
</reference>
<keyword evidence="4" id="KW-1185">Reference proteome</keyword>
<dbReference type="PANTHER" id="PTHR31234:SF39">
    <property type="entry name" value="HARPIN-INDUCED PROTEIN 1 CONTAINING PROTEIN, EXPRESSED"/>
    <property type="match status" value="1"/>
</dbReference>
<dbReference type="InterPro" id="IPR044839">
    <property type="entry name" value="NDR1-like"/>
</dbReference>
<dbReference type="Proteomes" id="UP000813463">
    <property type="component" value="Chromosome 4"/>
</dbReference>
<protein>
    <recommendedName>
        <fullName evidence="6">Late embryogenesis abundant protein LEA-2 subgroup domain-containing protein</fullName>
    </recommendedName>
</protein>
<accession>A0ABM3QIJ0</accession>
<evidence type="ECO:0008006" key="6">
    <source>
        <dbReference type="Google" id="ProtNLM"/>
    </source>
</evidence>
<organism evidence="4 5">
    <name type="scientific">Spinacia oleracea</name>
    <name type="common">Spinach</name>
    <dbReference type="NCBI Taxonomy" id="3562"/>
    <lineage>
        <taxon>Eukaryota</taxon>
        <taxon>Viridiplantae</taxon>
        <taxon>Streptophyta</taxon>
        <taxon>Embryophyta</taxon>
        <taxon>Tracheophyta</taxon>
        <taxon>Spermatophyta</taxon>
        <taxon>Magnoliopsida</taxon>
        <taxon>eudicotyledons</taxon>
        <taxon>Gunneridae</taxon>
        <taxon>Pentapetalae</taxon>
        <taxon>Caryophyllales</taxon>
        <taxon>Chenopodiaceae</taxon>
        <taxon>Chenopodioideae</taxon>
        <taxon>Anserineae</taxon>
        <taxon>Spinacia</taxon>
    </lineage>
</organism>
<gene>
    <name evidence="5" type="primary">LOC130459702</name>
</gene>
<evidence type="ECO:0000256" key="1">
    <source>
        <dbReference type="ARBA" id="ARBA00004370"/>
    </source>
</evidence>
<evidence type="ECO:0000256" key="2">
    <source>
        <dbReference type="ARBA" id="ARBA00023136"/>
    </source>
</evidence>
<dbReference type="GeneID" id="130459702"/>
<comment type="subcellular location">
    <subcellularLocation>
        <location evidence="1">Membrane</location>
    </subcellularLocation>
</comment>
<name>A0ABM3QIJ0_SPIOL</name>
<keyword evidence="3" id="KW-0812">Transmembrane</keyword>
<reference evidence="4" key="1">
    <citation type="journal article" date="2021" name="Nat. Commun.">
        <title>Genomic analyses provide insights into spinach domestication and the genetic basis of agronomic traits.</title>
        <authorList>
            <person name="Cai X."/>
            <person name="Sun X."/>
            <person name="Xu C."/>
            <person name="Sun H."/>
            <person name="Wang X."/>
            <person name="Ge C."/>
            <person name="Zhang Z."/>
            <person name="Wang Q."/>
            <person name="Fei Z."/>
            <person name="Jiao C."/>
            <person name="Wang Q."/>
        </authorList>
    </citation>
    <scope>NUCLEOTIDE SEQUENCE [LARGE SCALE GENOMIC DNA]</scope>
    <source>
        <strain evidence="4">cv. Varoflay</strain>
    </source>
</reference>
<proteinExistence type="predicted"/>
<evidence type="ECO:0000313" key="4">
    <source>
        <dbReference type="Proteomes" id="UP000813463"/>
    </source>
</evidence>
<sequence length="198" mass="21980">MFCRCTMVALIFMFIVVGLPVIIIHAVAKHRGGSLTFTLEHASVTGFNLTSDGHLTSFFDVSIQANHTNFKKKLKYSGIRVSIFKNKQNLAENSLDKFTQRKWNVTMLRSESVALSVRLKQSPEFDLRFESGLGYIDFDVFMTATLNGDNLEVNCKHAIVNITAAPYDVAASPSTANSHGKFRSVLCSAYIYSNDNGP</sequence>
<dbReference type="PANTHER" id="PTHR31234">
    <property type="entry name" value="LATE EMBRYOGENESIS ABUNDANT (LEA) HYDROXYPROLINE-RICH GLYCOPROTEIN FAMILY"/>
    <property type="match status" value="1"/>
</dbReference>